<accession>A0ACD5WX94</accession>
<organism evidence="1 2">
    <name type="scientific">Avena sativa</name>
    <name type="common">Oat</name>
    <dbReference type="NCBI Taxonomy" id="4498"/>
    <lineage>
        <taxon>Eukaryota</taxon>
        <taxon>Viridiplantae</taxon>
        <taxon>Streptophyta</taxon>
        <taxon>Embryophyta</taxon>
        <taxon>Tracheophyta</taxon>
        <taxon>Spermatophyta</taxon>
        <taxon>Magnoliopsida</taxon>
        <taxon>Liliopsida</taxon>
        <taxon>Poales</taxon>
        <taxon>Poaceae</taxon>
        <taxon>BOP clade</taxon>
        <taxon>Pooideae</taxon>
        <taxon>Poodae</taxon>
        <taxon>Poeae</taxon>
        <taxon>Poeae Chloroplast Group 1 (Aveneae type)</taxon>
        <taxon>Aveninae</taxon>
        <taxon>Avena</taxon>
    </lineage>
</organism>
<evidence type="ECO:0000313" key="2">
    <source>
        <dbReference type="Proteomes" id="UP001732700"/>
    </source>
</evidence>
<reference evidence="1" key="2">
    <citation type="submission" date="2025-09" db="UniProtKB">
        <authorList>
            <consortium name="EnsemblPlants"/>
        </authorList>
    </citation>
    <scope>IDENTIFICATION</scope>
</reference>
<dbReference type="EnsemblPlants" id="AVESA.00010b.r2.4CG1324690.4">
    <property type="protein sequence ID" value="AVESA.00010b.r2.4CG1324690.4.CDS"/>
    <property type="gene ID" value="AVESA.00010b.r2.4CG1324690"/>
</dbReference>
<sequence length="343" mass="36698">MSKSSRVILGCIGGHRSQFLAAAAAAAMLRLWSSIPTHILSYPATSHVPSLHRLISAAAPAISRSPRFAVEDYLIATCGLTPAQTVKASRKLRHLKSPSKPDAVVTFLAGLGLSTADVAAVVAKDPSLLCADVEKTLSSSVAGLTGLGFSRSEIARLVLLGRERFRSRSVVSQLQGYLPLFGSSENLLRAIVFNTNILTYNLETTVKNNLVFLRDCGLGACDIAKLCVSVPRMLTANTERVRAMVACAEGVGAPLGSPMFKHALRAVSFLSEEKIAARVEFLKKTCRWSDAEVGIALSKSPALLASSEDKLQRASEFLISEVGLVPAYTAHRPAMLSYSLESW</sequence>
<evidence type="ECO:0000313" key="1">
    <source>
        <dbReference type="EnsemblPlants" id="AVESA.00010b.r2.4CG1324690.4.CDS"/>
    </source>
</evidence>
<dbReference type="Proteomes" id="UP001732700">
    <property type="component" value="Chromosome 4C"/>
</dbReference>
<keyword evidence="2" id="KW-1185">Reference proteome</keyword>
<reference evidence="1" key="1">
    <citation type="submission" date="2021-05" db="EMBL/GenBank/DDBJ databases">
        <authorList>
            <person name="Scholz U."/>
            <person name="Mascher M."/>
            <person name="Fiebig A."/>
        </authorList>
    </citation>
    <scope>NUCLEOTIDE SEQUENCE [LARGE SCALE GENOMIC DNA]</scope>
</reference>
<name>A0ACD5WX94_AVESA</name>
<protein>
    <submittedName>
        <fullName evidence="1">Uncharacterized protein</fullName>
    </submittedName>
</protein>
<proteinExistence type="predicted"/>